<dbReference type="Gene3D" id="3.30.60.20">
    <property type="match status" value="1"/>
</dbReference>
<dbReference type="PROSITE" id="PS50081">
    <property type="entry name" value="ZF_DAG_PE_2"/>
    <property type="match status" value="1"/>
</dbReference>
<dbReference type="AlphaFoldDB" id="A0AAE1ESC1"/>
<dbReference type="SUPFAM" id="SSF57889">
    <property type="entry name" value="Cysteine-rich domain"/>
    <property type="match status" value="1"/>
</dbReference>
<dbReference type="GO" id="GO:0046872">
    <property type="term" value="F:metal ion binding"/>
    <property type="evidence" value="ECO:0007669"/>
    <property type="project" value="UniProtKB-KW"/>
</dbReference>
<keyword evidence="6" id="KW-1185">Reference proteome</keyword>
<evidence type="ECO:0000313" key="6">
    <source>
        <dbReference type="Proteomes" id="UP001286313"/>
    </source>
</evidence>
<gene>
    <name evidence="5" type="ORF">Pcinc_033427</name>
</gene>
<proteinExistence type="predicted"/>
<evidence type="ECO:0000256" key="1">
    <source>
        <dbReference type="ARBA" id="ARBA00022723"/>
    </source>
</evidence>
<evidence type="ECO:0000259" key="4">
    <source>
        <dbReference type="PROSITE" id="PS50081"/>
    </source>
</evidence>
<keyword evidence="1" id="KW-0479">Metal-binding</keyword>
<feature type="compositionally biased region" description="Basic and acidic residues" evidence="3">
    <location>
        <begin position="52"/>
        <end position="63"/>
    </location>
</feature>
<dbReference type="InterPro" id="IPR020454">
    <property type="entry name" value="DAG/PE-bd"/>
</dbReference>
<sequence length="118" mass="13509">MRCPKTIRWVCGSSYWGWQAADNITSQPQCSTSSGRRKVSVVSCVEDFDVKMTDEQQQNHEDDNNPGAGDMKTAFATGQRGRKGALKKKNVFIINDHKFIPRFFKQPTFCSHCKDFIW</sequence>
<evidence type="ECO:0000256" key="2">
    <source>
        <dbReference type="ARBA" id="ARBA00022833"/>
    </source>
</evidence>
<evidence type="ECO:0000313" key="5">
    <source>
        <dbReference type="EMBL" id="KAK3860531.1"/>
    </source>
</evidence>
<comment type="caution">
    <text evidence="5">The sequence shown here is derived from an EMBL/GenBank/DDBJ whole genome shotgun (WGS) entry which is preliminary data.</text>
</comment>
<name>A0AAE1ESC1_PETCI</name>
<evidence type="ECO:0000256" key="3">
    <source>
        <dbReference type="SAM" id="MobiDB-lite"/>
    </source>
</evidence>
<dbReference type="EMBL" id="JAWQEG010004706">
    <property type="protein sequence ID" value="KAK3860531.1"/>
    <property type="molecule type" value="Genomic_DNA"/>
</dbReference>
<dbReference type="Proteomes" id="UP001286313">
    <property type="component" value="Unassembled WGS sequence"/>
</dbReference>
<dbReference type="InterPro" id="IPR002219">
    <property type="entry name" value="PKC_DAG/PE"/>
</dbReference>
<keyword evidence="2" id="KW-0862">Zinc</keyword>
<feature type="region of interest" description="Disordered" evidence="3">
    <location>
        <begin position="52"/>
        <end position="82"/>
    </location>
</feature>
<dbReference type="InterPro" id="IPR046349">
    <property type="entry name" value="C1-like_sf"/>
</dbReference>
<accession>A0AAE1ESC1</accession>
<protein>
    <recommendedName>
        <fullName evidence="4">Phorbol-ester/DAG-type domain-containing protein</fullName>
    </recommendedName>
</protein>
<organism evidence="5 6">
    <name type="scientific">Petrolisthes cinctipes</name>
    <name type="common">Flat porcelain crab</name>
    <dbReference type="NCBI Taxonomy" id="88211"/>
    <lineage>
        <taxon>Eukaryota</taxon>
        <taxon>Metazoa</taxon>
        <taxon>Ecdysozoa</taxon>
        <taxon>Arthropoda</taxon>
        <taxon>Crustacea</taxon>
        <taxon>Multicrustacea</taxon>
        <taxon>Malacostraca</taxon>
        <taxon>Eumalacostraca</taxon>
        <taxon>Eucarida</taxon>
        <taxon>Decapoda</taxon>
        <taxon>Pleocyemata</taxon>
        <taxon>Anomura</taxon>
        <taxon>Galatheoidea</taxon>
        <taxon>Porcellanidae</taxon>
        <taxon>Petrolisthes</taxon>
    </lineage>
</organism>
<reference evidence="5" key="1">
    <citation type="submission" date="2023-10" db="EMBL/GenBank/DDBJ databases">
        <title>Genome assemblies of two species of porcelain crab, Petrolisthes cinctipes and Petrolisthes manimaculis (Anomura: Porcellanidae).</title>
        <authorList>
            <person name="Angst P."/>
        </authorList>
    </citation>
    <scope>NUCLEOTIDE SEQUENCE</scope>
    <source>
        <strain evidence="5">PB745_01</strain>
        <tissue evidence="5">Gill</tissue>
    </source>
</reference>
<feature type="domain" description="Phorbol-ester/DAG-type" evidence="4">
    <location>
        <begin position="96"/>
        <end position="118"/>
    </location>
</feature>
<dbReference type="PRINTS" id="PR00008">
    <property type="entry name" value="DAGPEDOMAIN"/>
</dbReference>